<sequence>MPLFYDTWPLPQGHQRLSTVPKIIETGEFVALGLLSVAGWRPHRNRENSDTDIVDLDT</sequence>
<organism evidence="1">
    <name type="scientific">marine metagenome</name>
    <dbReference type="NCBI Taxonomy" id="408172"/>
    <lineage>
        <taxon>unclassified sequences</taxon>
        <taxon>metagenomes</taxon>
        <taxon>ecological metagenomes</taxon>
    </lineage>
</organism>
<proteinExistence type="predicted"/>
<evidence type="ECO:0000313" key="1">
    <source>
        <dbReference type="EMBL" id="SVC28959.1"/>
    </source>
</evidence>
<gene>
    <name evidence="1" type="ORF">METZ01_LOCUS281813</name>
</gene>
<dbReference type="EMBL" id="UINC01083343">
    <property type="protein sequence ID" value="SVC28959.1"/>
    <property type="molecule type" value="Genomic_DNA"/>
</dbReference>
<accession>A0A382KX97</accession>
<reference evidence="1" key="1">
    <citation type="submission" date="2018-05" db="EMBL/GenBank/DDBJ databases">
        <authorList>
            <person name="Lanie J.A."/>
            <person name="Ng W.-L."/>
            <person name="Kazmierczak K.M."/>
            <person name="Andrzejewski T.M."/>
            <person name="Davidsen T.M."/>
            <person name="Wayne K.J."/>
            <person name="Tettelin H."/>
            <person name="Glass J.I."/>
            <person name="Rusch D."/>
            <person name="Podicherti R."/>
            <person name="Tsui H.-C.T."/>
            <person name="Winkler M.E."/>
        </authorList>
    </citation>
    <scope>NUCLEOTIDE SEQUENCE</scope>
</reference>
<dbReference type="AlphaFoldDB" id="A0A382KX97"/>
<name>A0A382KX97_9ZZZZ</name>
<protein>
    <submittedName>
        <fullName evidence="1">Uncharacterized protein</fullName>
    </submittedName>
</protein>